<protein>
    <recommendedName>
        <fullName evidence="2">Reverse transcriptase domain-containing protein</fullName>
    </recommendedName>
</protein>
<gene>
    <name evidence="3" type="ORF">AXG93_2145s1510</name>
</gene>
<feature type="compositionally biased region" description="Basic and acidic residues" evidence="1">
    <location>
        <begin position="296"/>
        <end position="306"/>
    </location>
</feature>
<feature type="region of interest" description="Disordered" evidence="1">
    <location>
        <begin position="1507"/>
        <end position="1592"/>
    </location>
</feature>
<keyword evidence="4" id="KW-1185">Reference proteome</keyword>
<feature type="region of interest" description="Disordered" evidence="1">
    <location>
        <begin position="1459"/>
        <end position="1478"/>
    </location>
</feature>
<dbReference type="GO" id="GO:0003824">
    <property type="term" value="F:catalytic activity"/>
    <property type="evidence" value="ECO:0007669"/>
    <property type="project" value="InterPro"/>
</dbReference>
<dbReference type="SUPFAM" id="SSF56219">
    <property type="entry name" value="DNase I-like"/>
    <property type="match status" value="1"/>
</dbReference>
<evidence type="ECO:0000256" key="1">
    <source>
        <dbReference type="SAM" id="MobiDB-lite"/>
    </source>
</evidence>
<dbReference type="Proteomes" id="UP000077202">
    <property type="component" value="Unassembled WGS sequence"/>
</dbReference>
<dbReference type="InterPro" id="IPR043502">
    <property type="entry name" value="DNA/RNA_pol_sf"/>
</dbReference>
<reference evidence="3" key="1">
    <citation type="submission" date="2016-03" db="EMBL/GenBank/DDBJ databases">
        <title>Mechanisms controlling the formation of the plant cell surface in tip-growing cells are functionally conserved among land plants.</title>
        <authorList>
            <person name="Honkanen S."/>
            <person name="Jones V.A."/>
            <person name="Morieri G."/>
            <person name="Champion C."/>
            <person name="Hetherington A.J."/>
            <person name="Kelly S."/>
            <person name="Saint-Marcoux D."/>
            <person name="Proust H."/>
            <person name="Prescott H."/>
            <person name="Dolan L."/>
        </authorList>
    </citation>
    <scope>NUCLEOTIDE SEQUENCE [LARGE SCALE GENOMIC DNA]</scope>
    <source>
        <tissue evidence="3">Whole gametophyte</tissue>
    </source>
</reference>
<dbReference type="Pfam" id="PF03372">
    <property type="entry name" value="Exo_endo_phos"/>
    <property type="match status" value="1"/>
</dbReference>
<feature type="compositionally biased region" description="Basic and acidic residues" evidence="1">
    <location>
        <begin position="398"/>
        <end position="407"/>
    </location>
</feature>
<feature type="compositionally biased region" description="Basic and acidic residues" evidence="1">
    <location>
        <begin position="86"/>
        <end position="107"/>
    </location>
</feature>
<feature type="compositionally biased region" description="Polar residues" evidence="1">
    <location>
        <begin position="52"/>
        <end position="72"/>
    </location>
</feature>
<feature type="region of interest" description="Disordered" evidence="1">
    <location>
        <begin position="508"/>
        <end position="532"/>
    </location>
</feature>
<name>A0A176W056_MARPO</name>
<comment type="caution">
    <text evidence="3">The sequence shown here is derived from an EMBL/GenBank/DDBJ whole genome shotgun (WGS) entry which is preliminary data.</text>
</comment>
<dbReference type="Pfam" id="PF00078">
    <property type="entry name" value="RVT_1"/>
    <property type="match status" value="2"/>
</dbReference>
<feature type="compositionally biased region" description="Low complexity" evidence="1">
    <location>
        <begin position="385"/>
        <end position="397"/>
    </location>
</feature>
<dbReference type="EMBL" id="LVLJ01002289">
    <property type="protein sequence ID" value="OAE25852.1"/>
    <property type="molecule type" value="Genomic_DNA"/>
</dbReference>
<feature type="region of interest" description="Disordered" evidence="1">
    <location>
        <begin position="229"/>
        <end position="488"/>
    </location>
</feature>
<dbReference type="InterPro" id="IPR005135">
    <property type="entry name" value="Endo/exonuclease/phosphatase"/>
</dbReference>
<dbReference type="InterPro" id="IPR036691">
    <property type="entry name" value="Endo/exonu/phosph_ase_sf"/>
</dbReference>
<feature type="compositionally biased region" description="Basic and acidic residues" evidence="1">
    <location>
        <begin position="272"/>
        <end position="282"/>
    </location>
</feature>
<feature type="domain" description="Reverse transcriptase" evidence="2">
    <location>
        <begin position="2411"/>
        <end position="2559"/>
    </location>
</feature>
<feature type="region of interest" description="Disordered" evidence="1">
    <location>
        <begin position="1"/>
        <end position="115"/>
    </location>
</feature>
<feature type="region of interest" description="Disordered" evidence="1">
    <location>
        <begin position="1723"/>
        <end position="1748"/>
    </location>
</feature>
<dbReference type="CDD" id="cd01650">
    <property type="entry name" value="RT_nLTR_like"/>
    <property type="match status" value="2"/>
</dbReference>
<feature type="compositionally biased region" description="Basic and acidic residues" evidence="1">
    <location>
        <begin position="1519"/>
        <end position="1529"/>
    </location>
</feature>
<feature type="compositionally biased region" description="Polar residues" evidence="1">
    <location>
        <begin position="7"/>
        <end position="29"/>
    </location>
</feature>
<sequence>MGAPYGTPQNVADSSPAQQGPGQLPSSSPGLAEGDLVNKDYRAPAPAGSGERNGQSTAISEGLRSSTRSQATMEEMLDSSEDETSDNDREDSSSEDEPLKDTPANRDAEEDFDLEDTMNMLRQVNLIITRDDTLKKKEETENLTAVLCFLDRGLSTPQVHEWAEAALTKAKRLKILSICLEWPRGMLPPPQVEVTLEGAVERLPFDVTHLSNSGYKCRRFGHIAFDCTGDPLFPPREGAGTSRRPQRERPRPSALQPEEEAQTEQARAKGKWRVDTQSDDPPRPTSKFFQQQRTKNRSDGYWRKTTEQQTTLIDKETEQEATADLTEGAKGHNNGNTAKKHRGENPLGKESPGLQGAAEPTGQEALSTRRLGTIEQFYGKKRDGAPTLRPPTTTTTEARLEQAKRTEAEEDNTATSPAPQTRRNRAAPRGKVEDVVGAQAPEARSKRKTAIEREPIRGRAKLAKNGSPTAGTQRDAVTSGDQKTQPLSPLQPKQLLQALAQQDNLERTLAPNPIPGQAVEGAEEPARQKEGYEESVPVALLEPQPPIEGIRAKFTRKKESRQEHMAPLGAKKLSMKSSAIRKREMRAAKSAARAAVGNQISGRGRSRDVDTISLCTADTPQESARLSLTGPTTFKWSPSLLAKPQIQEGIKKIWGKLAHRKDDPRKLYYKGTTQLVRLDWLETEKRIREHERDVEVRLWSRVKPLGLGDAPTKYFFNIHRQNAARAQILQLRLPTGEETRDQSKILCAVGKYYTDLYTAQTPTAEDRQTRQDILHRVENHVSDSERTMLSALPTEKEIEDVLFSLPLNKAPGMDGISAEALRKTWPHMKQFYVNMVHKFWEEGVLAETVTEGMIRLIPKTVNKTELKDWRPLTMLNTDYKIIARILVGRLQLLLQKIVFPQQTGIIKGRQMLDNVLALWMAQDAAKTIKHKGMFVKLDFEKAYDRVEHNYLWDTMDKCGLGQQFTALVKGLTLGASTAVHINGAKTYRFPVGRGVRQGCPLAPLLFVLATQPLMAEMKLSFQAGRLRGYQVGKTVILDYSLFADDMGVFIDDSFESFQELRVVLAKYEGSSGARLNLSKSSILLLGMDRPPVWLPLTGCALMQRGEINKYLGAPTGLEVSKHQQDEFCTQKISKTLGGWELRLLSFEARVVLLQVVLQAQPTFYTSIIRLSATTCRKVEHLYRHFLWGYNKEGTAKRSLVRWDLVCRPKAQGGLGIRSLPDTNSSFMSKWIGSIIDEEAVTWGGALSDLVRQGRAKYHRDIVRKHYSLSDLILTRQPLHLAGTDVAKSVLTSWKAIQGDITWDPEGVAIPRYITLRDVVSLVVNNRQEGEAATKQIMAGICELKVTQIETLWRRKETLKRNFVRGRHNEQRRAEGSLLHEFLHKITLATRLCNTPLRLSAGWKIRDKAIKGNFTDAARNWYRGKSQATSLSIHLNRKWNAQKSEEEWVKLFTALGAAEMYGEQQPTSDGDTPRRNSRSLGTHILHYPQEAVSQKDVAAGSGVFRPELQRGQIKLPPRVVTDKSAKEPRQSADPGTQGPKHAQDNTPGIRVSGAQFPGATCAGFGAVGSARPGDQEVAPTNTGPAPPARPRGVRLPWTAFSDVYRELGELHSPSFGENGSARYQRLSPRLSHATTLIDKEMEQVATADLTEGAKGHSNGKAAKKHRGKDPLGKESPALQGAAEPTGQEALSTRRPGTKEQFYEKKKEANSVLLTTTTLVSASLQSKTRPAAVDEQDTATSPAPPGRRSKTILRPQRAGTAVVKAADVGRDQRGARAKLAKSLPRASVDQVALGDKLEKYTPPASPLVPKQLLDTLVQRGSPDQVDHTPVQVQKVTEVTVVQKEGYEETVQEEQTDPQPPTEGIRAKFPRRQAVSQGPLVALGGKKLSMKSSAIRKHTHQGTPLTLNLISWVGGLNGSARKYKVKDFFGNLRDRPDIIAVQEHKVDVFAMTSIGHLLSRDLQTLCAPGQKGERGEGTGGTALLIHKSFRIITSGMSEDGYITWAQIEKGGHEIYVASVYGPHSPGARASHWAKLRGMFPHTNVILCGDWNMVEHYEDSSGERQLLGGAEDSAFTEFRVKHNLQDLRSIVAENRGPLHTRWSAYGGEPRWARLDRIYLSHAGRWLAAAHYLQHHAGNTLSDHLPISTSVEVGTVVCTDGKLSLSGPTTFKWSPSLLGKPQIQEGVRKIWAKLQRRTDDPRKTYHKGMMQVRNFLRAKQKDQRARLSCIQELQQEIADIHKSRPRDLTTQQLVRLDWLETEKRLREHERDVEIRLWSRVKHLGLGDAPSKYFFNIHRQNAARAQILQLRLPSGEDTRDQSKIMCAVGRYYAELYTAQPPTALDEQARQALTHRVQDHLTEAERSMLAALPTEKEIEEVLFSLPANKAPGVDGVSAEALRKTWPHMKKFYVSMVHKFWEEGVLAETVTEGMIRLIPKAVNKMELKDWRPLTMLTTDYKIIARILAGRLQLLLQKIILPQQTGFIKGRHMLDNVLTLWMAQDAARTCKHPGMFIKLDFEKAYDRVEHDYLWDTMAKCGLGQQFVALVKGLTLGASTAFHVNGAKT</sequence>
<feature type="compositionally biased region" description="Polar residues" evidence="1">
    <location>
        <begin position="466"/>
        <end position="481"/>
    </location>
</feature>
<evidence type="ECO:0000313" key="3">
    <source>
        <dbReference type="EMBL" id="OAE25852.1"/>
    </source>
</evidence>
<accession>A0A176W056</accession>
<feature type="domain" description="Reverse transcriptase" evidence="2">
    <location>
        <begin position="838"/>
        <end position="1098"/>
    </location>
</feature>
<evidence type="ECO:0000313" key="4">
    <source>
        <dbReference type="Proteomes" id="UP000077202"/>
    </source>
</evidence>
<dbReference type="SUPFAM" id="SSF56672">
    <property type="entry name" value="DNA/RNA polymerases"/>
    <property type="match status" value="2"/>
</dbReference>
<dbReference type="PANTHER" id="PTHR19446">
    <property type="entry name" value="REVERSE TRANSCRIPTASES"/>
    <property type="match status" value="1"/>
</dbReference>
<organism evidence="3 4">
    <name type="scientific">Marchantia polymorpha subsp. ruderalis</name>
    <dbReference type="NCBI Taxonomy" id="1480154"/>
    <lineage>
        <taxon>Eukaryota</taxon>
        <taxon>Viridiplantae</taxon>
        <taxon>Streptophyta</taxon>
        <taxon>Embryophyta</taxon>
        <taxon>Marchantiophyta</taxon>
        <taxon>Marchantiopsida</taxon>
        <taxon>Marchantiidae</taxon>
        <taxon>Marchantiales</taxon>
        <taxon>Marchantiaceae</taxon>
        <taxon>Marchantia</taxon>
    </lineage>
</organism>
<dbReference type="Gene3D" id="3.60.10.10">
    <property type="entry name" value="Endonuclease/exonuclease/phosphatase"/>
    <property type="match status" value="1"/>
</dbReference>
<dbReference type="PROSITE" id="PS50878">
    <property type="entry name" value="RT_POL"/>
    <property type="match status" value="2"/>
</dbReference>
<feature type="compositionally biased region" description="Acidic residues" evidence="1">
    <location>
        <begin position="75"/>
        <end position="85"/>
    </location>
</feature>
<dbReference type="InterPro" id="IPR000477">
    <property type="entry name" value="RT_dom"/>
</dbReference>
<feature type="region of interest" description="Disordered" evidence="1">
    <location>
        <begin position="1649"/>
        <end position="1701"/>
    </location>
</feature>
<proteinExistence type="predicted"/>
<evidence type="ECO:0000259" key="2">
    <source>
        <dbReference type="PROSITE" id="PS50878"/>
    </source>
</evidence>